<sequence length="253" mass="29509">MIVTNSRIKIFYILSLSFIILSCSSDDAPVDSNEETNTVLRSVNIEEKLYGEAKIEYTVTYNTDGDNYVRKIDFGSNKVEFFYDDENNIVEERFKLNGTLNQRTVYKYDSNNRRSKKEVFYNDNTTPDEIGNYTFNSKNQLISTDRETFTYDEDGNLATSQFIGGENVTHYRYDNKFRPDKNLKPINYFFYRTNNSLGGNIVGEEEKNGQGNDVYKQTWEYEYSNENLPIKRTLIISEGSSEIESNTAEYIYN</sequence>
<proteinExistence type="predicted"/>
<name>A0A2U0HXC3_9FLAO</name>
<organism evidence="2 3">
    <name type="scientific">Marixanthomonas spongiae</name>
    <dbReference type="NCBI Taxonomy" id="2174845"/>
    <lineage>
        <taxon>Bacteria</taxon>
        <taxon>Pseudomonadati</taxon>
        <taxon>Bacteroidota</taxon>
        <taxon>Flavobacteriia</taxon>
        <taxon>Flavobacteriales</taxon>
        <taxon>Flavobacteriaceae</taxon>
        <taxon>Marixanthomonas</taxon>
    </lineage>
</organism>
<evidence type="ECO:0000313" key="3">
    <source>
        <dbReference type="Proteomes" id="UP000245962"/>
    </source>
</evidence>
<gene>
    <name evidence="2" type="ORF">DDV96_12705</name>
</gene>
<dbReference type="EMBL" id="QEHR01000008">
    <property type="protein sequence ID" value="PVW13514.1"/>
    <property type="molecule type" value="Genomic_DNA"/>
</dbReference>
<keyword evidence="3" id="KW-1185">Reference proteome</keyword>
<accession>A0A2U0HXC3</accession>
<dbReference type="OrthoDB" id="1423653at2"/>
<dbReference type="Proteomes" id="UP000245962">
    <property type="component" value="Unassembled WGS sequence"/>
</dbReference>
<reference evidence="2 3" key="1">
    <citation type="submission" date="2018-04" db="EMBL/GenBank/DDBJ databases">
        <title>Marixanthomonas spongiae HN-E44 sp. nov., isolated from a marine sponge.</title>
        <authorList>
            <person name="Luo L."/>
            <person name="Zhuang L."/>
        </authorList>
    </citation>
    <scope>NUCLEOTIDE SEQUENCE [LARGE SCALE GENOMIC DNA]</scope>
    <source>
        <strain evidence="2 3">HN-E44</strain>
    </source>
</reference>
<evidence type="ECO:0000256" key="1">
    <source>
        <dbReference type="SAM" id="SignalP"/>
    </source>
</evidence>
<feature type="signal peptide" evidence="1">
    <location>
        <begin position="1"/>
        <end position="28"/>
    </location>
</feature>
<comment type="caution">
    <text evidence="2">The sequence shown here is derived from an EMBL/GenBank/DDBJ whole genome shotgun (WGS) entry which is preliminary data.</text>
</comment>
<keyword evidence="1" id="KW-0732">Signal</keyword>
<evidence type="ECO:0008006" key="4">
    <source>
        <dbReference type="Google" id="ProtNLM"/>
    </source>
</evidence>
<dbReference type="AlphaFoldDB" id="A0A2U0HXC3"/>
<protein>
    <recommendedName>
        <fullName evidence="4">YD repeat-containing protein</fullName>
    </recommendedName>
</protein>
<evidence type="ECO:0000313" key="2">
    <source>
        <dbReference type="EMBL" id="PVW13514.1"/>
    </source>
</evidence>
<dbReference type="PROSITE" id="PS51257">
    <property type="entry name" value="PROKAR_LIPOPROTEIN"/>
    <property type="match status" value="1"/>
</dbReference>
<dbReference type="Gene3D" id="2.180.10.10">
    <property type="entry name" value="RHS repeat-associated core"/>
    <property type="match status" value="1"/>
</dbReference>
<feature type="chain" id="PRO_5015434293" description="YD repeat-containing protein" evidence="1">
    <location>
        <begin position="29"/>
        <end position="253"/>
    </location>
</feature>
<dbReference type="RefSeq" id="WP_116695145.1">
    <property type="nucleotide sequence ID" value="NZ_QEHR01000008.1"/>
</dbReference>